<dbReference type="SUPFAM" id="SSF54909">
    <property type="entry name" value="Dimeric alpha+beta barrel"/>
    <property type="match status" value="1"/>
</dbReference>
<dbReference type="InterPro" id="IPR007138">
    <property type="entry name" value="ABM_dom"/>
</dbReference>
<keyword evidence="3" id="KW-1185">Reference proteome</keyword>
<protein>
    <submittedName>
        <fullName evidence="2">Antibiotic biosynthesis monooxygenase</fullName>
    </submittedName>
</protein>
<sequence length="109" mass="12576">MTRPATPPRKDPALITFINRFTVTGPTEQFEQAFDETSGFFTAQPGFVRHRLMRHTDDPRVYANLAEWQDEESFRKALRHPEFAAHRAALKALSTSDPHLYTPLYERSA</sequence>
<dbReference type="EMBL" id="MRYD01000256">
    <property type="protein sequence ID" value="OSZ56779.1"/>
    <property type="molecule type" value="Genomic_DNA"/>
</dbReference>
<accession>A0ABX3YD15</accession>
<evidence type="ECO:0000313" key="3">
    <source>
        <dbReference type="Proteomes" id="UP000194266"/>
    </source>
</evidence>
<comment type="caution">
    <text evidence="2">The sequence shown here is derived from an EMBL/GenBank/DDBJ whole genome shotgun (WGS) entry which is preliminary data.</text>
</comment>
<dbReference type="Gene3D" id="3.30.70.100">
    <property type="match status" value="1"/>
</dbReference>
<dbReference type="GO" id="GO:0004497">
    <property type="term" value="F:monooxygenase activity"/>
    <property type="evidence" value="ECO:0007669"/>
    <property type="project" value="UniProtKB-KW"/>
</dbReference>
<name>A0ABX3YD15_9ACTN</name>
<feature type="domain" description="ABM" evidence="1">
    <location>
        <begin position="15"/>
        <end position="104"/>
    </location>
</feature>
<dbReference type="PROSITE" id="PS51725">
    <property type="entry name" value="ABM"/>
    <property type="match status" value="1"/>
</dbReference>
<evidence type="ECO:0000313" key="2">
    <source>
        <dbReference type="EMBL" id="OSZ56779.1"/>
    </source>
</evidence>
<gene>
    <name evidence="2" type="ORF">OQI_31080</name>
</gene>
<dbReference type="Proteomes" id="UP000194266">
    <property type="component" value="Unassembled WGS sequence"/>
</dbReference>
<keyword evidence="2" id="KW-0503">Monooxygenase</keyword>
<reference evidence="2 3" key="1">
    <citation type="submission" date="2016-12" db="EMBL/GenBank/DDBJ databases">
        <title>Genome Mining:The Detection of Biosynthetic Gene Clusters to Aid in the Expression of Curamycin A produced by Streptomyces sp. strain CZA14.</title>
        <authorList>
            <person name="Durrell K.A."/>
            <person name="Kirby B.M."/>
            <person name="Khan W."/>
            <person name="Mthethwa T."/>
            <person name="Le Roes-Hill M."/>
        </authorList>
    </citation>
    <scope>NUCLEOTIDE SEQUENCE [LARGE SCALE GENOMIC DNA]</scope>
    <source>
        <strain evidence="2 3">CZA14</strain>
    </source>
</reference>
<proteinExistence type="predicted"/>
<dbReference type="Pfam" id="PF03992">
    <property type="entry name" value="ABM"/>
    <property type="match status" value="1"/>
</dbReference>
<dbReference type="InterPro" id="IPR011008">
    <property type="entry name" value="Dimeric_a/b-barrel"/>
</dbReference>
<keyword evidence="2" id="KW-0560">Oxidoreductase</keyword>
<organism evidence="2 3">
    <name type="scientific">Streptomyces pharetrae CZA14</name>
    <dbReference type="NCBI Taxonomy" id="1144883"/>
    <lineage>
        <taxon>Bacteria</taxon>
        <taxon>Bacillati</taxon>
        <taxon>Actinomycetota</taxon>
        <taxon>Actinomycetes</taxon>
        <taxon>Kitasatosporales</taxon>
        <taxon>Streptomycetaceae</taxon>
        <taxon>Streptomyces</taxon>
    </lineage>
</organism>
<evidence type="ECO:0000259" key="1">
    <source>
        <dbReference type="PROSITE" id="PS51725"/>
    </source>
</evidence>